<accession>A0ABW4LR11</accession>
<keyword evidence="1" id="KW-0812">Transmembrane</keyword>
<organism evidence="2 3">
    <name type="scientific">Bacillus salitolerans</name>
    <dbReference type="NCBI Taxonomy" id="1437434"/>
    <lineage>
        <taxon>Bacteria</taxon>
        <taxon>Bacillati</taxon>
        <taxon>Bacillota</taxon>
        <taxon>Bacilli</taxon>
        <taxon>Bacillales</taxon>
        <taxon>Bacillaceae</taxon>
        <taxon>Bacillus</taxon>
    </lineage>
</organism>
<dbReference type="EMBL" id="JBHUEM010000021">
    <property type="protein sequence ID" value="MFD1737614.1"/>
    <property type="molecule type" value="Genomic_DNA"/>
</dbReference>
<keyword evidence="3" id="KW-1185">Reference proteome</keyword>
<dbReference type="RefSeq" id="WP_377928834.1">
    <property type="nucleotide sequence ID" value="NZ_JBHUEM010000021.1"/>
</dbReference>
<sequence length="154" mass="18199">MRNRKIWVFVILAVLVTSYSFMIYSNSSKIARDYIFDYNYLLIWSYGDIHSYSLDKNNLFEMPYDNIWSLQDKSPVHYLNQEITSERFLGFHPQYGLRHLFVLKANQEIIGGHSNDFRLLPSNGLSESITGEEVTKESFLKWKEKTKLEISKLN</sequence>
<gene>
    <name evidence="2" type="ORF">ACFSCX_13775</name>
</gene>
<dbReference type="Proteomes" id="UP001597214">
    <property type="component" value="Unassembled WGS sequence"/>
</dbReference>
<comment type="caution">
    <text evidence="2">The sequence shown here is derived from an EMBL/GenBank/DDBJ whole genome shotgun (WGS) entry which is preliminary data.</text>
</comment>
<keyword evidence="1" id="KW-0472">Membrane</keyword>
<keyword evidence="1" id="KW-1133">Transmembrane helix</keyword>
<evidence type="ECO:0008006" key="4">
    <source>
        <dbReference type="Google" id="ProtNLM"/>
    </source>
</evidence>
<protein>
    <recommendedName>
        <fullName evidence="4">DUF3139 domain-containing protein</fullName>
    </recommendedName>
</protein>
<evidence type="ECO:0000313" key="2">
    <source>
        <dbReference type="EMBL" id="MFD1737614.1"/>
    </source>
</evidence>
<reference evidence="3" key="1">
    <citation type="journal article" date="2019" name="Int. J. Syst. Evol. Microbiol.">
        <title>The Global Catalogue of Microorganisms (GCM) 10K type strain sequencing project: providing services to taxonomists for standard genome sequencing and annotation.</title>
        <authorList>
            <consortium name="The Broad Institute Genomics Platform"/>
            <consortium name="The Broad Institute Genome Sequencing Center for Infectious Disease"/>
            <person name="Wu L."/>
            <person name="Ma J."/>
        </authorList>
    </citation>
    <scope>NUCLEOTIDE SEQUENCE [LARGE SCALE GENOMIC DNA]</scope>
    <source>
        <strain evidence="3">CCUG 49339</strain>
    </source>
</reference>
<name>A0ABW4LR11_9BACI</name>
<feature type="transmembrane region" description="Helical" evidence="1">
    <location>
        <begin position="6"/>
        <end position="24"/>
    </location>
</feature>
<proteinExistence type="predicted"/>
<evidence type="ECO:0000313" key="3">
    <source>
        <dbReference type="Proteomes" id="UP001597214"/>
    </source>
</evidence>
<evidence type="ECO:0000256" key="1">
    <source>
        <dbReference type="SAM" id="Phobius"/>
    </source>
</evidence>